<dbReference type="Proteomes" id="UP001332931">
    <property type="component" value="Unassembled WGS sequence"/>
</dbReference>
<keyword evidence="5" id="KW-1185">Reference proteome</keyword>
<dbReference type="InterPro" id="IPR014268">
    <property type="entry name" value="GtfB"/>
</dbReference>
<comment type="caution">
    <text evidence="4">The sequence shown here is derived from an EMBL/GenBank/DDBJ whole genome shotgun (WGS) entry which is preliminary data.</text>
</comment>
<name>A0ABU7RBA8_9ACTN</name>
<evidence type="ECO:0000313" key="4">
    <source>
        <dbReference type="EMBL" id="MEE6147874.1"/>
    </source>
</evidence>
<comment type="pathway">
    <text evidence="1">Protein modification; protein glycosylation.</text>
</comment>
<evidence type="ECO:0000256" key="1">
    <source>
        <dbReference type="ARBA" id="ARBA00004922"/>
    </source>
</evidence>
<proteinExistence type="inferred from homology"/>
<organism evidence="4 5">
    <name type="scientific">Olsenella absiana</name>
    <dbReference type="NCBI Taxonomy" id="3115222"/>
    <lineage>
        <taxon>Bacteria</taxon>
        <taxon>Bacillati</taxon>
        <taxon>Actinomycetota</taxon>
        <taxon>Coriobacteriia</taxon>
        <taxon>Coriobacteriales</taxon>
        <taxon>Atopobiaceae</taxon>
        <taxon>Olsenella</taxon>
    </lineage>
</organism>
<keyword evidence="2" id="KW-1003">Cell membrane</keyword>
<protein>
    <recommendedName>
        <fullName evidence="6">UDP-N-acetylglucosamine--peptide N-acetylglucosaminyltransferase stabilizing protein GtfB</fullName>
    </recommendedName>
</protein>
<evidence type="ECO:0008006" key="6">
    <source>
        <dbReference type="Google" id="ProtNLM"/>
    </source>
</evidence>
<sequence>MTNDEGILLLDHLDEMAELLVGSFRRAGFDGPAIVLSEETDLPEGVESVFRLAGEDGSSAPIPGAVRDARPESAAQVRAYRLAHAGWEPGASRFFDQIEMPDLWEVAADGASGRVLDRGRLRARVYYARGGTPRVVGDVDWLDEGGTVRFTDHYDLAGRLCARTTFNGRGERFCRTWLDERGRERVVENYVTGDLLVARDGRLRHYANRVELAVDALRARGLEGQRIFYNSLSTPLFVSERLRAHPRGNVLFWQEPPRDDIPGNMRMILEGRSRTNEVLVQDARSCERLLALGASADYVRPLGFVYGFERKNAGSDEVLICTNSDQVASLEAIVRGLPEMRFHIAAVTEMSSRLLAFGAEKNVLLHPVASREVLARLFRTCDWYLDVNYGTEVRSSVRRAFLADQLVLGLRQTLHRPRFMCPEHVLDDAEALVALMRKLRGSRGLLRRHLDLQRRAALSEGPEAYRRLFR</sequence>
<evidence type="ECO:0000256" key="2">
    <source>
        <dbReference type="ARBA" id="ARBA00022475"/>
    </source>
</evidence>
<keyword evidence="3" id="KW-0472">Membrane</keyword>
<dbReference type="HAMAP" id="MF_01473">
    <property type="entry name" value="GtfB"/>
    <property type="match status" value="1"/>
</dbReference>
<accession>A0ABU7RBA8</accession>
<dbReference type="RefSeq" id="WP_330958641.1">
    <property type="nucleotide sequence ID" value="NZ_JAZGJQ010000009.1"/>
</dbReference>
<evidence type="ECO:0000313" key="5">
    <source>
        <dbReference type="Proteomes" id="UP001332931"/>
    </source>
</evidence>
<gene>
    <name evidence="4" type="ORF">VXJ25_07765</name>
</gene>
<evidence type="ECO:0000256" key="3">
    <source>
        <dbReference type="ARBA" id="ARBA00023136"/>
    </source>
</evidence>
<dbReference type="EMBL" id="JAZGJQ010000009">
    <property type="protein sequence ID" value="MEE6147874.1"/>
    <property type="molecule type" value="Genomic_DNA"/>
</dbReference>
<reference evidence="4 5" key="1">
    <citation type="submission" date="2024-01" db="EMBL/GenBank/DDBJ databases">
        <title>Description of Olsenella sp. nov., isolated from pig feces.</title>
        <authorList>
            <person name="Chang Y.-H."/>
        </authorList>
    </citation>
    <scope>NUCLEOTIDE SEQUENCE [LARGE SCALE GENOMIC DNA]</scope>
    <source>
        <strain evidence="4 5">YH-ols2223</strain>
    </source>
</reference>